<dbReference type="VEuPathDB" id="FungiDB:SMAC_04081"/>
<name>A0A8S8ZIE6_SORMA</name>
<evidence type="ECO:0000256" key="1">
    <source>
        <dbReference type="ARBA" id="ARBA00004123"/>
    </source>
</evidence>
<evidence type="ECO:0000256" key="7">
    <source>
        <dbReference type="ARBA" id="ARBA00023242"/>
    </source>
</evidence>
<accession>A0A8S8ZIE6</accession>
<dbReference type="PANTHER" id="PTHR31986:SF7">
    <property type="entry name" value="REGULATOR OF DRUG SENSITIVITY 2"/>
    <property type="match status" value="1"/>
</dbReference>
<proteinExistence type="predicted"/>
<dbReference type="Pfam" id="PF00172">
    <property type="entry name" value="Zn_clus"/>
    <property type="match status" value="1"/>
</dbReference>
<dbReference type="GO" id="GO:0000981">
    <property type="term" value="F:DNA-binding transcription factor activity, RNA polymerase II-specific"/>
    <property type="evidence" value="ECO:0007669"/>
    <property type="project" value="InterPro"/>
</dbReference>
<feature type="compositionally biased region" description="Basic and acidic residues" evidence="8">
    <location>
        <begin position="1"/>
        <end position="41"/>
    </location>
</feature>
<comment type="subcellular location">
    <subcellularLocation>
        <location evidence="1">Nucleus</location>
    </subcellularLocation>
</comment>
<feature type="region of interest" description="Disordered" evidence="8">
    <location>
        <begin position="81"/>
        <end position="115"/>
    </location>
</feature>
<feature type="compositionally biased region" description="Basic and acidic residues" evidence="8">
    <location>
        <begin position="81"/>
        <end position="92"/>
    </location>
</feature>
<dbReference type="FunFam" id="4.10.240.10:FF:000002">
    <property type="entry name" value="Zn cluster transcription factor Rds2"/>
    <property type="match status" value="1"/>
</dbReference>
<keyword evidence="5" id="KW-0238">DNA-binding</keyword>
<organism evidence="10 11">
    <name type="scientific">Sordaria macrospora</name>
    <dbReference type="NCBI Taxonomy" id="5147"/>
    <lineage>
        <taxon>Eukaryota</taxon>
        <taxon>Fungi</taxon>
        <taxon>Dikarya</taxon>
        <taxon>Ascomycota</taxon>
        <taxon>Pezizomycotina</taxon>
        <taxon>Sordariomycetes</taxon>
        <taxon>Sordariomycetidae</taxon>
        <taxon>Sordariales</taxon>
        <taxon>Sordariaceae</taxon>
        <taxon>Sordaria</taxon>
    </lineage>
</organism>
<gene>
    <name evidence="10" type="ORF">SMACR_04081</name>
</gene>
<keyword evidence="6" id="KW-0804">Transcription</keyword>
<dbReference type="InterPro" id="IPR056751">
    <property type="entry name" value="PAS_13"/>
</dbReference>
<evidence type="ECO:0000256" key="4">
    <source>
        <dbReference type="ARBA" id="ARBA00023015"/>
    </source>
</evidence>
<feature type="region of interest" description="Disordered" evidence="8">
    <location>
        <begin position="242"/>
        <end position="290"/>
    </location>
</feature>
<feature type="domain" description="Zn(2)-C6 fungal-type" evidence="9">
    <location>
        <begin position="52"/>
        <end position="81"/>
    </location>
</feature>
<dbReference type="InterPro" id="IPR001138">
    <property type="entry name" value="Zn2Cys6_DnaBD"/>
</dbReference>
<evidence type="ECO:0000256" key="8">
    <source>
        <dbReference type="SAM" id="MobiDB-lite"/>
    </source>
</evidence>
<dbReference type="Gene3D" id="4.10.240.10">
    <property type="entry name" value="Zn(2)-C6 fungal-type DNA-binding domain"/>
    <property type="match status" value="1"/>
</dbReference>
<comment type="caution">
    <text evidence="10">The sequence shown here is derived from an EMBL/GenBank/DDBJ whole genome shotgun (WGS) entry which is preliminary data.</text>
</comment>
<dbReference type="GO" id="GO:0008270">
    <property type="term" value="F:zinc ion binding"/>
    <property type="evidence" value="ECO:0007669"/>
    <property type="project" value="InterPro"/>
</dbReference>
<evidence type="ECO:0000256" key="2">
    <source>
        <dbReference type="ARBA" id="ARBA00022723"/>
    </source>
</evidence>
<dbReference type="CDD" id="cd00067">
    <property type="entry name" value="GAL4"/>
    <property type="match status" value="1"/>
</dbReference>
<dbReference type="AlphaFoldDB" id="A0A8S8ZIE6"/>
<dbReference type="InterPro" id="IPR053045">
    <property type="entry name" value="Zinc_cluster_trans_reg"/>
</dbReference>
<evidence type="ECO:0000256" key="6">
    <source>
        <dbReference type="ARBA" id="ARBA00023163"/>
    </source>
</evidence>
<dbReference type="EMBL" id="NMPR01000121">
    <property type="protein sequence ID" value="KAA8629883.1"/>
    <property type="molecule type" value="Genomic_DNA"/>
</dbReference>
<protein>
    <recommendedName>
        <fullName evidence="9">Zn(2)-C6 fungal-type domain-containing protein</fullName>
    </recommendedName>
</protein>
<dbReference type="Proteomes" id="UP000433876">
    <property type="component" value="Unassembled WGS sequence"/>
</dbReference>
<dbReference type="SUPFAM" id="SSF57701">
    <property type="entry name" value="Zn2/Cys6 DNA-binding domain"/>
    <property type="match status" value="1"/>
</dbReference>
<dbReference type="GO" id="GO:0000977">
    <property type="term" value="F:RNA polymerase II transcription regulatory region sequence-specific DNA binding"/>
    <property type="evidence" value="ECO:0007669"/>
    <property type="project" value="TreeGrafter"/>
</dbReference>
<reference evidence="10 11" key="1">
    <citation type="submission" date="2017-07" db="EMBL/GenBank/DDBJ databases">
        <title>Genome sequence of the Sordaria macrospora wild type strain R19027.</title>
        <authorList>
            <person name="Nowrousian M."/>
            <person name="Teichert I."/>
            <person name="Kueck U."/>
        </authorList>
    </citation>
    <scope>NUCLEOTIDE SEQUENCE [LARGE SCALE GENOMIC DNA]</scope>
    <source>
        <strain evidence="10 11">R19027</strain>
        <tissue evidence="10">Mycelium</tissue>
    </source>
</reference>
<feature type="region of interest" description="Disordered" evidence="8">
    <location>
        <begin position="1"/>
        <end position="48"/>
    </location>
</feature>
<evidence type="ECO:0000259" key="9">
    <source>
        <dbReference type="PROSITE" id="PS50048"/>
    </source>
</evidence>
<dbReference type="PROSITE" id="PS50048">
    <property type="entry name" value="ZN2_CY6_FUNGAL_2"/>
    <property type="match status" value="1"/>
</dbReference>
<dbReference type="GO" id="GO:0005634">
    <property type="term" value="C:nucleus"/>
    <property type="evidence" value="ECO:0007669"/>
    <property type="project" value="UniProtKB-SubCell"/>
</dbReference>
<feature type="compositionally biased region" description="Low complexity" evidence="8">
    <location>
        <begin position="242"/>
        <end position="264"/>
    </location>
</feature>
<keyword evidence="2" id="KW-0479">Metal-binding</keyword>
<evidence type="ECO:0000313" key="11">
    <source>
        <dbReference type="Proteomes" id="UP000433876"/>
    </source>
</evidence>
<dbReference type="InterPro" id="IPR036864">
    <property type="entry name" value="Zn2-C6_fun-type_DNA-bd_sf"/>
</dbReference>
<keyword evidence="4" id="KW-0805">Transcription regulation</keyword>
<keyword evidence="3" id="KW-0862">Zinc</keyword>
<keyword evidence="7" id="KW-0539">Nucleus</keyword>
<feature type="compositionally biased region" description="Polar residues" evidence="8">
    <location>
        <begin position="272"/>
        <end position="290"/>
    </location>
</feature>
<dbReference type="PANTHER" id="PTHR31986">
    <property type="entry name" value="REGULATOR OF DRUG SENSITIVITY 2"/>
    <property type="match status" value="1"/>
</dbReference>
<evidence type="ECO:0000256" key="5">
    <source>
        <dbReference type="ARBA" id="ARBA00023125"/>
    </source>
</evidence>
<evidence type="ECO:0000313" key="10">
    <source>
        <dbReference type="EMBL" id="KAA8629883.1"/>
    </source>
</evidence>
<dbReference type="SMART" id="SM00066">
    <property type="entry name" value="GAL4"/>
    <property type="match status" value="1"/>
</dbReference>
<evidence type="ECO:0000256" key="3">
    <source>
        <dbReference type="ARBA" id="ARBA00022833"/>
    </source>
</evidence>
<dbReference type="PROSITE" id="PS00463">
    <property type="entry name" value="ZN2_CY6_FUNGAL_1"/>
    <property type="match status" value="1"/>
</dbReference>
<sequence length="517" mass="57060">MTGTEATEKPHGKEAGMKDSKSGSDTKAKDHHPSPADDVQKAPKKRRKVNHACLYCRRSHMTCDLERPCTRCIKRNIGHLCHDEPRDTESRKAKSALATSTVHDSESQSDIGRNAMDKTMRPPGFDGGMGNGHVQVANAAAVGRGAPLQLVQPGSVAGIQANALGGSMNQFAGLPDSWLTSQNHYHDMHNFHPNYMVAPEVTNEFNLLNEFLTAGLLEESAFMSEDQGLILGANQSAAVSGLSNANHNTNNANSNNKGSSSSNTGMLPPSAIQGTSMLPPSSDQTTAIGKPASTNLENAREAYYLQAADPSGNDTPEERMQRLLRAKYEAGLLKPFNYILGYKRLSDYLDGHVSPTSKQKILKQIDRFRPKFREKIQILTDMDLVMVEMWFERTLLEYDRVFASMAVPACCWRRTGQIFRGNKEMAELIGVPVESLRGGQIALHEILTEESNVRYWEEFGTIAFDSAHDTLITACSLKNPNDDKTTKVVNCCFSFRIRRDDHKIPSLIVGNFLPHDP</sequence>
<dbReference type="Pfam" id="PF24990">
    <property type="entry name" value="PAS_13"/>
    <property type="match status" value="1"/>
</dbReference>